<dbReference type="Proteomes" id="UP000283509">
    <property type="component" value="Unassembled WGS sequence"/>
</dbReference>
<keyword evidence="1" id="KW-1015">Disulfide bond</keyword>
<keyword evidence="4" id="KW-1185">Reference proteome</keyword>
<protein>
    <recommendedName>
        <fullName evidence="2">CD80-like immunoglobulin C2-set domain-containing protein</fullName>
    </recommendedName>
</protein>
<dbReference type="InterPro" id="IPR013162">
    <property type="entry name" value="CD80_C2-set"/>
</dbReference>
<dbReference type="PANTHER" id="PTHR21261">
    <property type="entry name" value="BEAT PROTEIN"/>
    <property type="match status" value="1"/>
</dbReference>
<feature type="domain" description="CD80-like immunoglobulin C2-set" evidence="2">
    <location>
        <begin position="81"/>
        <end position="155"/>
    </location>
</feature>
<name>A0A423SPP0_PENVA</name>
<dbReference type="Gene3D" id="2.60.40.10">
    <property type="entry name" value="Immunoglobulins"/>
    <property type="match status" value="1"/>
</dbReference>
<reference evidence="3 4" key="2">
    <citation type="submission" date="2019-01" db="EMBL/GenBank/DDBJ databases">
        <title>The decoding of complex shrimp genome reveals the adaptation for benthos swimmer, frequently molting mechanism and breeding impact on genome.</title>
        <authorList>
            <person name="Sun Y."/>
            <person name="Gao Y."/>
            <person name="Yu Y."/>
        </authorList>
    </citation>
    <scope>NUCLEOTIDE SEQUENCE [LARGE SCALE GENOMIC DNA]</scope>
    <source>
        <tissue evidence="3">Muscle</tissue>
    </source>
</reference>
<reference evidence="3 4" key="1">
    <citation type="submission" date="2018-04" db="EMBL/GenBank/DDBJ databases">
        <authorList>
            <person name="Zhang X."/>
            <person name="Yuan J."/>
            <person name="Li F."/>
            <person name="Xiang J."/>
        </authorList>
    </citation>
    <scope>NUCLEOTIDE SEQUENCE [LARGE SCALE GENOMIC DNA]</scope>
    <source>
        <tissue evidence="3">Muscle</tissue>
    </source>
</reference>
<sequence>MTPIIAPSKLSQLCSQNTILDVSRWHEREGRLVILKGVGGQMYRAARGPFHTLQRSANMTVVVVPDGPPVITGSQEYYHLHDRVTLNCTAPLAQPGVTLMWYLNDREALPESVRIVDRETNPAGLERITTRLSLHLAPSHIQNAAMTIRCVASLANLYLESAQVIIREPSNTWLATSNLYHTSGAEMPRSNNLLMSLYSVVLLIVLLLRM</sequence>
<organism evidence="3 4">
    <name type="scientific">Penaeus vannamei</name>
    <name type="common">Whiteleg shrimp</name>
    <name type="synonym">Litopenaeus vannamei</name>
    <dbReference type="NCBI Taxonomy" id="6689"/>
    <lineage>
        <taxon>Eukaryota</taxon>
        <taxon>Metazoa</taxon>
        <taxon>Ecdysozoa</taxon>
        <taxon>Arthropoda</taxon>
        <taxon>Crustacea</taxon>
        <taxon>Multicrustacea</taxon>
        <taxon>Malacostraca</taxon>
        <taxon>Eumalacostraca</taxon>
        <taxon>Eucarida</taxon>
        <taxon>Decapoda</taxon>
        <taxon>Dendrobranchiata</taxon>
        <taxon>Penaeoidea</taxon>
        <taxon>Penaeidae</taxon>
        <taxon>Penaeus</taxon>
    </lineage>
</organism>
<dbReference type="PANTHER" id="PTHR21261:SF15">
    <property type="entry name" value="BEATEN PATH IIIA, ISOFORM D-RELATED"/>
    <property type="match status" value="1"/>
</dbReference>
<proteinExistence type="predicted"/>
<evidence type="ECO:0000313" key="3">
    <source>
        <dbReference type="EMBL" id="ROT66167.1"/>
    </source>
</evidence>
<dbReference type="EMBL" id="QCYY01002983">
    <property type="protein sequence ID" value="ROT66167.1"/>
    <property type="molecule type" value="Genomic_DNA"/>
</dbReference>
<dbReference type="SUPFAM" id="SSF48726">
    <property type="entry name" value="Immunoglobulin"/>
    <property type="match status" value="1"/>
</dbReference>
<dbReference type="STRING" id="6689.A0A423SPP0"/>
<accession>A0A423SPP0</accession>
<evidence type="ECO:0000313" key="4">
    <source>
        <dbReference type="Proteomes" id="UP000283509"/>
    </source>
</evidence>
<gene>
    <name evidence="3" type="ORF">C7M84_015819</name>
</gene>
<evidence type="ECO:0000259" key="2">
    <source>
        <dbReference type="Pfam" id="PF08205"/>
    </source>
</evidence>
<dbReference type="Pfam" id="PF08205">
    <property type="entry name" value="C2-set_2"/>
    <property type="match status" value="1"/>
</dbReference>
<evidence type="ECO:0000256" key="1">
    <source>
        <dbReference type="ARBA" id="ARBA00023157"/>
    </source>
</evidence>
<dbReference type="InterPro" id="IPR036179">
    <property type="entry name" value="Ig-like_dom_sf"/>
</dbReference>
<comment type="caution">
    <text evidence="3">The sequence shown here is derived from an EMBL/GenBank/DDBJ whole genome shotgun (WGS) entry which is preliminary data.</text>
</comment>
<dbReference type="InterPro" id="IPR013783">
    <property type="entry name" value="Ig-like_fold"/>
</dbReference>
<dbReference type="AlphaFoldDB" id="A0A423SPP0"/>